<dbReference type="Gene3D" id="3.60.15.10">
    <property type="entry name" value="Ribonuclease Z/Hydroxyacylglutathione hydrolase-like"/>
    <property type="match status" value="1"/>
</dbReference>
<dbReference type="OrthoDB" id="2971563at2"/>
<dbReference type="InterPro" id="IPR050662">
    <property type="entry name" value="Sec-metab_biosynth-thioest"/>
</dbReference>
<evidence type="ECO:0000259" key="1">
    <source>
        <dbReference type="SMART" id="SM00849"/>
    </source>
</evidence>
<feature type="domain" description="Metallo-beta-lactamase" evidence="1">
    <location>
        <begin position="38"/>
        <end position="251"/>
    </location>
</feature>
<protein>
    <submittedName>
        <fullName evidence="2">Glyoxylase, beta-lactamase superfamily II</fullName>
    </submittedName>
</protein>
<accession>A0A1I0YIA4</accession>
<evidence type="ECO:0000313" key="3">
    <source>
        <dbReference type="Proteomes" id="UP000243799"/>
    </source>
</evidence>
<dbReference type="SUPFAM" id="SSF56281">
    <property type="entry name" value="Metallo-hydrolase/oxidoreductase"/>
    <property type="match status" value="1"/>
</dbReference>
<dbReference type="AlphaFoldDB" id="A0A1I0YIA4"/>
<keyword evidence="3" id="KW-1185">Reference proteome</keyword>
<name>A0A1I0YIA4_9PSEU</name>
<dbReference type="Pfam" id="PF00753">
    <property type="entry name" value="Lactamase_B"/>
    <property type="match status" value="1"/>
</dbReference>
<sequence length="345" mass="37252">MEPLPETSTDDWTTPGIYTVAPGVYRVPLPLPNDGLKAVNVYAVTDGTGLVLIDSGWALDEARDLLRAALRAIGADLGDIGQFLITHMHRDHYTQAVALRRDFGGSVALGKLEEPSVQASAEPDATAMHAQGRLLVNAGAGMLLDELTRAFDSSPRAARDYELPDEWLVPGSRKVLPGRDLEVVHTPGHTAGHVVFDDADAGLLFSGDHVLPHITPSVGFQPVPVELPLRDYLDSLRLIRERPDRMLLPAHGPVTGSAHERVDELLAHHDERLTATAETVASGANSAFEAADALDWTRRKRALGDLDIFNRTLAVLETAAHLDVLVLQGRLAATETDGVRHYSVA</sequence>
<dbReference type="PANTHER" id="PTHR23131:SF4">
    <property type="entry name" value="METALLO-BETA-LACTAMASE SUPERFAMILY POTEIN"/>
    <property type="match status" value="1"/>
</dbReference>
<reference evidence="3" key="1">
    <citation type="submission" date="2016-10" db="EMBL/GenBank/DDBJ databases">
        <authorList>
            <person name="Varghese N."/>
            <person name="Submissions S."/>
        </authorList>
    </citation>
    <scope>NUCLEOTIDE SEQUENCE [LARGE SCALE GENOMIC DNA]</scope>
    <source>
        <strain evidence="3">CGMCC 4.3568</strain>
    </source>
</reference>
<dbReference type="Gene3D" id="1.10.10.10">
    <property type="entry name" value="Winged helix-like DNA-binding domain superfamily/Winged helix DNA-binding domain"/>
    <property type="match status" value="1"/>
</dbReference>
<gene>
    <name evidence="2" type="ORF">SAMN05216266_10590</name>
</gene>
<dbReference type="Proteomes" id="UP000243799">
    <property type="component" value="Unassembled WGS sequence"/>
</dbReference>
<dbReference type="RefSeq" id="WP_091672305.1">
    <property type="nucleotide sequence ID" value="NZ_FOKG01000005.1"/>
</dbReference>
<dbReference type="STRING" id="490629.SAMN05216266_10590"/>
<dbReference type="PANTHER" id="PTHR23131">
    <property type="entry name" value="ENDORIBONUCLEASE LACTB2"/>
    <property type="match status" value="1"/>
</dbReference>
<dbReference type="SMART" id="SM00849">
    <property type="entry name" value="Lactamase_B"/>
    <property type="match status" value="1"/>
</dbReference>
<dbReference type="EMBL" id="FOKG01000005">
    <property type="protein sequence ID" value="SFB12892.1"/>
    <property type="molecule type" value="Genomic_DNA"/>
</dbReference>
<proteinExistence type="predicted"/>
<organism evidence="2 3">
    <name type="scientific">Amycolatopsis marina</name>
    <dbReference type="NCBI Taxonomy" id="490629"/>
    <lineage>
        <taxon>Bacteria</taxon>
        <taxon>Bacillati</taxon>
        <taxon>Actinomycetota</taxon>
        <taxon>Actinomycetes</taxon>
        <taxon>Pseudonocardiales</taxon>
        <taxon>Pseudonocardiaceae</taxon>
        <taxon>Amycolatopsis</taxon>
    </lineage>
</organism>
<evidence type="ECO:0000313" key="2">
    <source>
        <dbReference type="EMBL" id="SFB12892.1"/>
    </source>
</evidence>
<dbReference type="InterPro" id="IPR001279">
    <property type="entry name" value="Metallo-B-lactamas"/>
</dbReference>
<dbReference type="InterPro" id="IPR036388">
    <property type="entry name" value="WH-like_DNA-bd_sf"/>
</dbReference>
<dbReference type="InterPro" id="IPR036866">
    <property type="entry name" value="RibonucZ/Hydroxyglut_hydro"/>
</dbReference>